<evidence type="ECO:0000313" key="1">
    <source>
        <dbReference type="EMBL" id="VTR44764.1"/>
    </source>
</evidence>
<dbReference type="AlphaFoldDB" id="A0A0F7HH05"/>
<reference evidence="1" key="1">
    <citation type="submission" date="2019-05" db="EMBL/GenBank/DDBJ databases">
        <authorList>
            <consortium name="Pathogen Informatics"/>
        </authorList>
    </citation>
    <scope>NUCLEOTIDE SEQUENCE [LARGE SCALE GENOMIC DNA]</scope>
    <source>
        <strain evidence="1">NCTC12965</strain>
    </source>
</reference>
<protein>
    <submittedName>
        <fullName evidence="1">Uncharacterized protein</fullName>
    </submittedName>
</protein>
<dbReference type="EMBL" id="CABEEZ010000112">
    <property type="protein sequence ID" value="VTR44764.1"/>
    <property type="molecule type" value="Genomic_DNA"/>
</dbReference>
<name>A0A0F7HH05_SERFO</name>
<gene>
    <name evidence="1" type="ORF">NCTC12965_05148</name>
</gene>
<organism evidence="1">
    <name type="scientific">Serratia fonticola</name>
    <dbReference type="NCBI Taxonomy" id="47917"/>
    <lineage>
        <taxon>Bacteria</taxon>
        <taxon>Pseudomonadati</taxon>
        <taxon>Pseudomonadota</taxon>
        <taxon>Gammaproteobacteria</taxon>
        <taxon>Enterobacterales</taxon>
        <taxon>Yersiniaceae</taxon>
        <taxon>Serratia</taxon>
    </lineage>
</organism>
<proteinExistence type="predicted"/>
<accession>A0A0F7HH05</accession>
<sequence>MSEQYDTVKSRAPLDLAMGKSIIVREVLNIGSEDVFTHLIPESYGLLDPKKPELNDLGLSVGVSYFIYAHNACASITGDKTYNIDSYMPLLREKLGVK</sequence>
<dbReference type="STRING" id="47917.AV650_18925"/>
<dbReference type="KEGG" id="sfw:WN53_23120"/>